<organism evidence="2 3">
    <name type="scientific">Candidatus Amesbacteria bacterium RIFCSPLOWO2_01_FULL_48_25</name>
    <dbReference type="NCBI Taxonomy" id="1797259"/>
    <lineage>
        <taxon>Bacteria</taxon>
        <taxon>Candidatus Amesiibacteriota</taxon>
    </lineage>
</organism>
<sequence length="79" mass="8209">MDTLRKIHESFKKNSPAWGWVSVGLLGVSGVISSGIAIVDATVLNSSELATLNCINGLGLIAASVILMGIQLAREKSGK</sequence>
<evidence type="ECO:0008006" key="4">
    <source>
        <dbReference type="Google" id="ProtNLM"/>
    </source>
</evidence>
<proteinExistence type="predicted"/>
<evidence type="ECO:0000313" key="2">
    <source>
        <dbReference type="EMBL" id="OGD03750.1"/>
    </source>
</evidence>
<dbReference type="STRING" id="1797259.A2989_03655"/>
<keyword evidence="1" id="KW-0812">Transmembrane</keyword>
<feature type="transmembrane region" description="Helical" evidence="1">
    <location>
        <begin position="20"/>
        <end position="44"/>
    </location>
</feature>
<evidence type="ECO:0000313" key="3">
    <source>
        <dbReference type="Proteomes" id="UP000177080"/>
    </source>
</evidence>
<name>A0A1F4ZBN9_9BACT</name>
<accession>A0A1F4ZBN9</accession>
<gene>
    <name evidence="2" type="ORF">A2989_03655</name>
</gene>
<dbReference type="EMBL" id="MEXN01000005">
    <property type="protein sequence ID" value="OGD03750.1"/>
    <property type="molecule type" value="Genomic_DNA"/>
</dbReference>
<evidence type="ECO:0000256" key="1">
    <source>
        <dbReference type="SAM" id="Phobius"/>
    </source>
</evidence>
<dbReference type="AlphaFoldDB" id="A0A1F4ZBN9"/>
<protein>
    <recommendedName>
        <fullName evidence="4">Holin</fullName>
    </recommendedName>
</protein>
<feature type="transmembrane region" description="Helical" evidence="1">
    <location>
        <begin position="50"/>
        <end position="73"/>
    </location>
</feature>
<keyword evidence="1" id="KW-0472">Membrane</keyword>
<comment type="caution">
    <text evidence="2">The sequence shown here is derived from an EMBL/GenBank/DDBJ whole genome shotgun (WGS) entry which is preliminary data.</text>
</comment>
<dbReference type="Proteomes" id="UP000177080">
    <property type="component" value="Unassembled WGS sequence"/>
</dbReference>
<keyword evidence="1" id="KW-1133">Transmembrane helix</keyword>
<reference evidence="2 3" key="1">
    <citation type="journal article" date="2016" name="Nat. Commun.">
        <title>Thousands of microbial genomes shed light on interconnected biogeochemical processes in an aquifer system.</title>
        <authorList>
            <person name="Anantharaman K."/>
            <person name="Brown C.T."/>
            <person name="Hug L.A."/>
            <person name="Sharon I."/>
            <person name="Castelle C.J."/>
            <person name="Probst A.J."/>
            <person name="Thomas B.C."/>
            <person name="Singh A."/>
            <person name="Wilkins M.J."/>
            <person name="Karaoz U."/>
            <person name="Brodie E.L."/>
            <person name="Williams K.H."/>
            <person name="Hubbard S.S."/>
            <person name="Banfield J.F."/>
        </authorList>
    </citation>
    <scope>NUCLEOTIDE SEQUENCE [LARGE SCALE GENOMIC DNA]</scope>
</reference>